<dbReference type="Pfam" id="PF00132">
    <property type="entry name" value="Hexapep"/>
    <property type="match status" value="1"/>
</dbReference>
<feature type="site" description="Increases basicity of active site His" evidence="3">
    <location>
        <position position="149"/>
    </location>
</feature>
<dbReference type="Proteomes" id="UP000321154">
    <property type="component" value="Unassembled WGS sequence"/>
</dbReference>
<evidence type="ECO:0000313" key="6">
    <source>
        <dbReference type="EMBL" id="MBA8814101.1"/>
    </source>
</evidence>
<sequence length="223" mass="22745">MTVDSAPTRGGRRLVLVGAGGAGREVHALVRSSPRFVEAEQVVEIVFVDDVVDRPGLPAPVVSTVDDYRPADRDIVLCTIGGSRSRTAVVRRLEAVGARFTTFVHDTAVLLPGSSIGAGSVVYPFVVVSTDVVVGRHAWLSTAAVLGHDVTVGDVVTLNGASQLLGDVTVGDGAFVACGAIVVPGVEVGADARVGAGSVVLRRVKPGTTVFGTPATLLTGAAR</sequence>
<evidence type="ECO:0000256" key="4">
    <source>
        <dbReference type="PIRSR" id="PIRSR620019-2"/>
    </source>
</evidence>
<dbReference type="OrthoDB" id="708224at2"/>
<gene>
    <name evidence="6" type="ORF">FB463_002367</name>
    <name evidence="5" type="ORF">FFA01_10020</name>
</gene>
<feature type="binding site" evidence="4">
    <location>
        <position position="81"/>
    </location>
    <ligand>
        <name>substrate</name>
    </ligand>
</feature>
<name>A0A7W3JJN0_9MICO</name>
<dbReference type="AlphaFoldDB" id="A0A7W3JJN0"/>
<dbReference type="GO" id="GO:0016746">
    <property type="term" value="F:acyltransferase activity"/>
    <property type="evidence" value="ECO:0007669"/>
    <property type="project" value="UniProtKB-KW"/>
</dbReference>
<dbReference type="CDD" id="cd03360">
    <property type="entry name" value="LbH_AT_putative"/>
    <property type="match status" value="1"/>
</dbReference>
<dbReference type="Gene3D" id="3.40.50.20">
    <property type="match status" value="1"/>
</dbReference>
<evidence type="ECO:0000313" key="7">
    <source>
        <dbReference type="Proteomes" id="UP000321154"/>
    </source>
</evidence>
<dbReference type="Proteomes" id="UP000522688">
    <property type="component" value="Unassembled WGS sequence"/>
</dbReference>
<protein>
    <submittedName>
        <fullName evidence="5 6">Transferase</fullName>
    </submittedName>
</protein>
<reference evidence="6 8" key="2">
    <citation type="submission" date="2020-07" db="EMBL/GenBank/DDBJ databases">
        <title>Sequencing the genomes of 1000 actinobacteria strains.</title>
        <authorList>
            <person name="Klenk H.-P."/>
        </authorList>
    </citation>
    <scope>NUCLEOTIDE SEQUENCE [LARGE SCALE GENOMIC DNA]</scope>
    <source>
        <strain evidence="6 8">DSM 10309</strain>
    </source>
</reference>
<dbReference type="InterPro" id="IPR001451">
    <property type="entry name" value="Hexapep"/>
</dbReference>
<dbReference type="RefSeq" id="WP_146853615.1">
    <property type="nucleotide sequence ID" value="NZ_BAAAHR010000006.1"/>
</dbReference>
<keyword evidence="1 6" id="KW-0808">Transferase</keyword>
<dbReference type="PANTHER" id="PTHR43300:SF7">
    <property type="entry name" value="UDP-N-ACETYLBACILLOSAMINE N-ACETYLTRANSFERASE"/>
    <property type="match status" value="1"/>
</dbReference>
<keyword evidence="7" id="KW-1185">Reference proteome</keyword>
<dbReference type="EMBL" id="JACGWW010000003">
    <property type="protein sequence ID" value="MBA8814101.1"/>
    <property type="molecule type" value="Genomic_DNA"/>
</dbReference>
<dbReference type="InterPro" id="IPR018357">
    <property type="entry name" value="Hexapep_transf_CS"/>
</dbReference>
<dbReference type="InterPro" id="IPR011004">
    <property type="entry name" value="Trimer_LpxA-like_sf"/>
</dbReference>
<feature type="active site" description="Proton acceptor" evidence="3">
    <location>
        <position position="148"/>
    </location>
</feature>
<accession>A0A7W3JJN0</accession>
<evidence type="ECO:0000256" key="2">
    <source>
        <dbReference type="ARBA" id="ARBA00022737"/>
    </source>
</evidence>
<dbReference type="Gene3D" id="2.160.10.10">
    <property type="entry name" value="Hexapeptide repeat proteins"/>
    <property type="match status" value="1"/>
</dbReference>
<reference evidence="5 7" key="1">
    <citation type="submission" date="2019-07" db="EMBL/GenBank/DDBJ databases">
        <title>Whole genome shotgun sequence of Frigoribacterium faeni NBRC 103066.</title>
        <authorList>
            <person name="Hosoyama A."/>
            <person name="Uohara A."/>
            <person name="Ohji S."/>
            <person name="Ichikawa N."/>
        </authorList>
    </citation>
    <scope>NUCLEOTIDE SEQUENCE [LARGE SCALE GENOMIC DNA]</scope>
    <source>
        <strain evidence="5 7">NBRC 103066</strain>
    </source>
</reference>
<dbReference type="EMBL" id="BJUV01000007">
    <property type="protein sequence ID" value="GEK82693.1"/>
    <property type="molecule type" value="Genomic_DNA"/>
</dbReference>
<dbReference type="PROSITE" id="PS00101">
    <property type="entry name" value="HEXAPEP_TRANSFERASES"/>
    <property type="match status" value="1"/>
</dbReference>
<evidence type="ECO:0000313" key="8">
    <source>
        <dbReference type="Proteomes" id="UP000522688"/>
    </source>
</evidence>
<proteinExistence type="predicted"/>
<dbReference type="InterPro" id="IPR020019">
    <property type="entry name" value="AcTrfase_PglD-like"/>
</dbReference>
<organism evidence="6 8">
    <name type="scientific">Frigoribacterium faeni</name>
    <dbReference type="NCBI Taxonomy" id="145483"/>
    <lineage>
        <taxon>Bacteria</taxon>
        <taxon>Bacillati</taxon>
        <taxon>Actinomycetota</taxon>
        <taxon>Actinomycetes</taxon>
        <taxon>Micrococcales</taxon>
        <taxon>Microbacteriaceae</taxon>
        <taxon>Frigoribacterium</taxon>
    </lineage>
</organism>
<comment type="caution">
    <text evidence="6">The sequence shown here is derived from an EMBL/GenBank/DDBJ whole genome shotgun (WGS) entry which is preliminary data.</text>
</comment>
<evidence type="ECO:0000256" key="1">
    <source>
        <dbReference type="ARBA" id="ARBA00022679"/>
    </source>
</evidence>
<dbReference type="InterPro" id="IPR050179">
    <property type="entry name" value="Trans_hexapeptide_repeat"/>
</dbReference>
<evidence type="ECO:0000256" key="3">
    <source>
        <dbReference type="PIRSR" id="PIRSR620019-1"/>
    </source>
</evidence>
<keyword evidence="2" id="KW-0677">Repeat</keyword>
<evidence type="ECO:0000313" key="5">
    <source>
        <dbReference type="EMBL" id="GEK82693.1"/>
    </source>
</evidence>
<dbReference type="SUPFAM" id="SSF51161">
    <property type="entry name" value="Trimeric LpxA-like enzymes"/>
    <property type="match status" value="1"/>
</dbReference>
<keyword evidence="6" id="KW-0012">Acyltransferase</keyword>
<dbReference type="PANTHER" id="PTHR43300">
    <property type="entry name" value="ACETYLTRANSFERASE"/>
    <property type="match status" value="1"/>
</dbReference>